<dbReference type="FunFam" id="3.40.50.300:FF:001531">
    <property type="entry name" value="Endonuclease MutS2"/>
    <property type="match status" value="1"/>
</dbReference>
<proteinExistence type="predicted"/>
<dbReference type="GO" id="GO:0045910">
    <property type="term" value="P:negative regulation of DNA recombination"/>
    <property type="evidence" value="ECO:0007669"/>
    <property type="project" value="InterPro"/>
</dbReference>
<dbReference type="InterPro" id="IPR027417">
    <property type="entry name" value="P-loop_NTPase"/>
</dbReference>
<dbReference type="Pfam" id="PF00488">
    <property type="entry name" value="MutS_V"/>
    <property type="match status" value="2"/>
</dbReference>
<feature type="non-terminal residue" evidence="7">
    <location>
        <position position="918"/>
    </location>
</feature>
<dbReference type="PANTHER" id="PTHR11361">
    <property type="entry name" value="DNA MISMATCH REPAIR PROTEIN MUTS FAMILY MEMBER"/>
    <property type="match status" value="1"/>
</dbReference>
<feature type="domain" description="DNA mismatch repair proteins mutS family" evidence="6">
    <location>
        <begin position="601"/>
        <end position="767"/>
    </location>
</feature>
<dbReference type="AlphaFoldDB" id="A0A5J4S8V3"/>
<protein>
    <submittedName>
        <fullName evidence="7">Endonuclease MutS2</fullName>
        <ecNumber evidence="7">3.1.-.-</ecNumber>
    </submittedName>
</protein>
<dbReference type="SUPFAM" id="SSF52540">
    <property type="entry name" value="P-loop containing nucleoside triphosphate hydrolases"/>
    <property type="match status" value="2"/>
</dbReference>
<feature type="coiled-coil region" evidence="4">
    <location>
        <begin position="552"/>
        <end position="583"/>
    </location>
</feature>
<dbReference type="EMBL" id="SNRY01000361">
    <property type="protein sequence ID" value="KAA6341845.1"/>
    <property type="molecule type" value="Genomic_DNA"/>
</dbReference>
<keyword evidence="7" id="KW-0255">Endonuclease</keyword>
<evidence type="ECO:0000313" key="8">
    <source>
        <dbReference type="EMBL" id="KAA6341857.1"/>
    </source>
</evidence>
<evidence type="ECO:0000259" key="5">
    <source>
        <dbReference type="SMART" id="SM00533"/>
    </source>
</evidence>
<evidence type="ECO:0000256" key="4">
    <source>
        <dbReference type="SAM" id="Coils"/>
    </source>
</evidence>
<dbReference type="InterPro" id="IPR045076">
    <property type="entry name" value="MutS"/>
</dbReference>
<dbReference type="GO" id="GO:0004519">
    <property type="term" value="F:endonuclease activity"/>
    <property type="evidence" value="ECO:0007669"/>
    <property type="project" value="UniProtKB-KW"/>
</dbReference>
<sequence length="918" mass="104861">MIYPQNFEYKIGFDQIRQLLKNKCLSTLGEERVETMSFSDQFEEVETRLNLVTEFVRIIQEENNFPDQFFFDVRPSLKRIRVEGMYLDEQELFNFRRSLETIRDIVRFFNVTGEEASDTLYPNLTHLAGNIVVFPQLLTRIDAILDKYGKIKDKAFPELAHIRQNLNHTIETISRILTNILRNAQSEGYVEKDATPSMRDGRLVIPVAAGLKRKIKGIVHDESASGKTAFIEPAEVVEANNRVRELEGEERREIIRILTEFSGVVRPLIPDVLQSYEFLAEIDFIRAKSYITLQFNAIKPCLERDRILDWGTAVHPLLQLSLAKQNKKAVPLDIELNEKQRILIISGPNAGGKSVCLKTVGLLQYMLQCGMPIPVHEGSHAGIFTGLFIDIGDEQSIEDDLSTYSSHLTNMKVMMKYCNEHSLILIDEFGGGTEPQIGGAIAEAILKHFNTKCTFGIITTHYQNLKHFAENHEGIINGAMLYDRHLMQALFQLQIGNPGSSFAVEIARKIGLPEEIIADASAIVGSEYINADKYLLDIVRDKRYWENKRQTIRQHEKHLEETIARYEVEMEELGKSRKEIIRQAKEEAEHLLQESHARIESTIRTINKDKAVLVAIFHHHFHAGIFTGLFIDIADEQSIEDDLSTYSSHLTNMKVMMKYCNEHSLILIDEFGGGTEPQIGGAIAEAILKHFNTKCTFGIITTHYQNLKHFAENHEGIINGAMLYDRHLMQALFQLQIGNPGSSFAVEIARKIGLPEEIIADASAIVGSEYINADKYLLDIVRDKRYWENKRQTIRQHEKHLEETIARYEVEMEELGKSRKEIIRQAKEEAEHLLQESHARIESTIRTINKDKAVLVAIFHHHFHAGIFTGLFIDIADEQSIEDDLSTYSSHLTNMKVMMKYCNEHSLILIDEFGGGTE</sequence>
<dbReference type="InterPro" id="IPR005747">
    <property type="entry name" value="MutS2"/>
</dbReference>
<keyword evidence="7" id="KW-0540">Nuclease</keyword>
<organism evidence="7">
    <name type="scientific">termite gut metagenome</name>
    <dbReference type="NCBI Taxonomy" id="433724"/>
    <lineage>
        <taxon>unclassified sequences</taxon>
        <taxon>metagenomes</taxon>
        <taxon>organismal metagenomes</taxon>
    </lineage>
</organism>
<dbReference type="PANTHER" id="PTHR11361:SF14">
    <property type="entry name" value="DNA MISMATCH REPAIR PROTEIN MUTS, TYPE 2"/>
    <property type="match status" value="1"/>
</dbReference>
<dbReference type="InterPro" id="IPR007696">
    <property type="entry name" value="DNA_mismatch_repair_MutS_core"/>
</dbReference>
<dbReference type="GO" id="GO:0006298">
    <property type="term" value="P:mismatch repair"/>
    <property type="evidence" value="ECO:0007669"/>
    <property type="project" value="InterPro"/>
</dbReference>
<dbReference type="GO" id="GO:0005524">
    <property type="term" value="F:ATP binding"/>
    <property type="evidence" value="ECO:0007669"/>
    <property type="project" value="UniProtKB-KW"/>
</dbReference>
<evidence type="ECO:0000256" key="3">
    <source>
        <dbReference type="ARBA" id="ARBA00023125"/>
    </source>
</evidence>
<dbReference type="GO" id="GO:0016887">
    <property type="term" value="F:ATP hydrolysis activity"/>
    <property type="evidence" value="ECO:0007669"/>
    <property type="project" value="InterPro"/>
</dbReference>
<keyword evidence="1" id="KW-0547">Nucleotide-binding</keyword>
<dbReference type="GO" id="GO:0140664">
    <property type="term" value="F:ATP-dependent DNA damage sensor activity"/>
    <property type="evidence" value="ECO:0007669"/>
    <property type="project" value="InterPro"/>
</dbReference>
<evidence type="ECO:0000259" key="6">
    <source>
        <dbReference type="SMART" id="SM00534"/>
    </source>
</evidence>
<evidence type="ECO:0000313" key="7">
    <source>
        <dbReference type="EMBL" id="KAA6341845.1"/>
    </source>
</evidence>
<dbReference type="SMART" id="SM00533">
    <property type="entry name" value="MUTSd"/>
    <property type="match status" value="1"/>
</dbReference>
<keyword evidence="3" id="KW-0238">DNA-binding</keyword>
<keyword evidence="4" id="KW-0175">Coiled coil</keyword>
<dbReference type="EMBL" id="SNRY01000361">
    <property type="protein sequence ID" value="KAA6341857.1"/>
    <property type="molecule type" value="Genomic_DNA"/>
</dbReference>
<dbReference type="InterPro" id="IPR036187">
    <property type="entry name" value="DNA_mismatch_repair_MutS_sf"/>
</dbReference>
<name>A0A5J4S8V3_9ZZZZ</name>
<accession>A0A5J4S8V3</accession>
<evidence type="ECO:0000256" key="2">
    <source>
        <dbReference type="ARBA" id="ARBA00022840"/>
    </source>
</evidence>
<keyword evidence="7" id="KW-0378">Hydrolase</keyword>
<dbReference type="SMART" id="SM00534">
    <property type="entry name" value="MUTSac"/>
    <property type="match status" value="2"/>
</dbReference>
<dbReference type="Gene3D" id="3.40.50.300">
    <property type="entry name" value="P-loop containing nucleotide triphosphate hydrolases"/>
    <property type="match status" value="3"/>
</dbReference>
<feature type="domain" description="DNA mismatch repair proteins mutS family" evidence="6">
    <location>
        <begin position="340"/>
        <end position="525"/>
    </location>
</feature>
<gene>
    <name evidence="7" type="ORF">EZS27_010361</name>
    <name evidence="8" type="ORF">EZS27_010373</name>
</gene>
<feature type="domain" description="DNA mismatch repair protein MutS core" evidence="5">
    <location>
        <begin position="11"/>
        <end position="321"/>
    </location>
</feature>
<feature type="coiled-coil region" evidence="4">
    <location>
        <begin position="794"/>
        <end position="825"/>
    </location>
</feature>
<keyword evidence="2" id="KW-0067">ATP-binding</keyword>
<dbReference type="GO" id="GO:0030983">
    <property type="term" value="F:mismatched DNA binding"/>
    <property type="evidence" value="ECO:0007669"/>
    <property type="project" value="InterPro"/>
</dbReference>
<reference evidence="7" key="1">
    <citation type="submission" date="2019-03" db="EMBL/GenBank/DDBJ databases">
        <title>Single cell metagenomics reveals metabolic interactions within the superorganism composed of flagellate Streblomastix strix and complex community of Bacteroidetes bacteria on its surface.</title>
        <authorList>
            <person name="Treitli S.C."/>
            <person name="Kolisko M."/>
            <person name="Husnik F."/>
            <person name="Keeling P."/>
            <person name="Hampl V."/>
        </authorList>
    </citation>
    <scope>NUCLEOTIDE SEQUENCE</scope>
    <source>
        <strain evidence="7">STM</strain>
    </source>
</reference>
<evidence type="ECO:0000256" key="1">
    <source>
        <dbReference type="ARBA" id="ARBA00022741"/>
    </source>
</evidence>
<dbReference type="InterPro" id="IPR000432">
    <property type="entry name" value="DNA_mismatch_repair_MutS_C"/>
</dbReference>
<dbReference type="NCBIfam" id="TIGR01069">
    <property type="entry name" value="mutS2"/>
    <property type="match status" value="1"/>
</dbReference>
<dbReference type="SUPFAM" id="SSF48334">
    <property type="entry name" value="DNA repair protein MutS, domain III"/>
    <property type="match status" value="1"/>
</dbReference>
<dbReference type="EC" id="3.1.-.-" evidence="7"/>
<comment type="caution">
    <text evidence="7">The sequence shown here is derived from an EMBL/GenBank/DDBJ whole genome shotgun (WGS) entry which is preliminary data.</text>
</comment>